<dbReference type="Proteomes" id="UP000238358">
    <property type="component" value="Chromosome"/>
</dbReference>
<accession>A0A2S0M9Q8</accession>
<dbReference type="InterPro" id="IPR011576">
    <property type="entry name" value="Pyridox_Oxase_N"/>
</dbReference>
<gene>
    <name evidence="2" type="ORF">C6Y28_11485</name>
</gene>
<evidence type="ECO:0000259" key="1">
    <source>
        <dbReference type="Pfam" id="PF01243"/>
    </source>
</evidence>
<sequence>MNKEEFMKYLPVDAYGIMSTVREDGMPEARCIEFQFEEDGKFYFATASNKEVYRQLVNHPQTAYTYMEPSGKFTVRITGVMKFVAAEDKEERRRIWDRLDEIVHKIHKTVDSPTLVLMYMDECTCKLAHGLGTPKSVEM</sequence>
<dbReference type="OrthoDB" id="9794935at2"/>
<dbReference type="Pfam" id="PF01243">
    <property type="entry name" value="PNPOx_N"/>
    <property type="match status" value="1"/>
</dbReference>
<proteinExistence type="predicted"/>
<feature type="domain" description="Pyridoxamine 5'-phosphate oxidase N-terminal" evidence="1">
    <location>
        <begin position="5"/>
        <end position="106"/>
    </location>
</feature>
<name>A0A2S0M9Q8_MEGEL</name>
<dbReference type="GeneID" id="97492793"/>
<evidence type="ECO:0000313" key="2">
    <source>
        <dbReference type="EMBL" id="AVO28198.1"/>
    </source>
</evidence>
<dbReference type="EMBL" id="CP027569">
    <property type="protein sequence ID" value="AVO28198.1"/>
    <property type="molecule type" value="Genomic_DNA"/>
</dbReference>
<dbReference type="Gene3D" id="2.30.110.10">
    <property type="entry name" value="Electron Transport, Fmn-binding Protein, Chain A"/>
    <property type="match status" value="1"/>
</dbReference>
<protein>
    <recommendedName>
        <fullName evidence="1">Pyridoxamine 5'-phosphate oxidase N-terminal domain-containing protein</fullName>
    </recommendedName>
</protein>
<dbReference type="SUPFAM" id="SSF50475">
    <property type="entry name" value="FMN-binding split barrel"/>
    <property type="match status" value="1"/>
</dbReference>
<reference evidence="2 3" key="1">
    <citation type="journal article" date="2018" name="Genome Announc.">
        <title>Complete genomes of two Megasphaera elsdenii strains, NCIMB 702410 and ATCC 25940.</title>
        <authorList>
            <person name="Hatmaker E.A."/>
            <person name="O'Dell K."/>
            <person name="Riley L.A."/>
            <person name="Klingeman D.M."/>
            <person name="Guss A.M."/>
        </authorList>
    </citation>
    <scope>NUCLEOTIDE SEQUENCE [LARGE SCALE GENOMIC DNA]</scope>
    <source>
        <strain evidence="2 3">NCIMB702410</strain>
    </source>
</reference>
<evidence type="ECO:0000313" key="3">
    <source>
        <dbReference type="Proteomes" id="UP000238358"/>
    </source>
</evidence>
<dbReference type="InterPro" id="IPR012349">
    <property type="entry name" value="Split_barrel_FMN-bd"/>
</dbReference>
<dbReference type="AlphaFoldDB" id="A0A2S0M9Q8"/>
<organism evidence="2 3">
    <name type="scientific">Megasphaera elsdenii</name>
    <dbReference type="NCBI Taxonomy" id="907"/>
    <lineage>
        <taxon>Bacteria</taxon>
        <taxon>Bacillati</taxon>
        <taxon>Bacillota</taxon>
        <taxon>Negativicutes</taxon>
        <taxon>Veillonellales</taxon>
        <taxon>Veillonellaceae</taxon>
        <taxon>Megasphaera</taxon>
    </lineage>
</organism>
<dbReference type="RefSeq" id="WP_014016592.1">
    <property type="nucleotide sequence ID" value="NZ_CBCRYV010000002.1"/>
</dbReference>